<protein>
    <recommendedName>
        <fullName evidence="4">EGF-like domain-containing protein</fullName>
    </recommendedName>
</protein>
<feature type="signal peptide" evidence="1">
    <location>
        <begin position="1"/>
        <end position="22"/>
    </location>
</feature>
<keyword evidence="3" id="KW-1185">Reference proteome</keyword>
<dbReference type="EMBL" id="UYRU01061717">
    <property type="protein sequence ID" value="VDN15197.1"/>
    <property type="molecule type" value="Genomic_DNA"/>
</dbReference>
<keyword evidence="1" id="KW-0732">Signal</keyword>
<evidence type="ECO:0000256" key="1">
    <source>
        <dbReference type="SAM" id="SignalP"/>
    </source>
</evidence>
<reference evidence="2 3" key="1">
    <citation type="submission" date="2018-11" db="EMBL/GenBank/DDBJ databases">
        <authorList>
            <consortium name="Pathogen Informatics"/>
        </authorList>
    </citation>
    <scope>NUCLEOTIDE SEQUENCE [LARGE SCALE GENOMIC DNA]</scope>
</reference>
<accession>A0A3P7LU61</accession>
<dbReference type="OrthoDB" id="5855429at2759"/>
<gene>
    <name evidence="2" type="ORF">DILT_LOCUS11028</name>
</gene>
<dbReference type="Proteomes" id="UP000281553">
    <property type="component" value="Unassembled WGS sequence"/>
</dbReference>
<evidence type="ECO:0008006" key="4">
    <source>
        <dbReference type="Google" id="ProtNLM"/>
    </source>
</evidence>
<evidence type="ECO:0000313" key="3">
    <source>
        <dbReference type="Proteomes" id="UP000281553"/>
    </source>
</evidence>
<name>A0A3P7LU61_DIBLA</name>
<dbReference type="AlphaFoldDB" id="A0A3P7LU61"/>
<organism evidence="2 3">
    <name type="scientific">Dibothriocephalus latus</name>
    <name type="common">Fish tapeworm</name>
    <name type="synonym">Diphyllobothrium latum</name>
    <dbReference type="NCBI Taxonomy" id="60516"/>
    <lineage>
        <taxon>Eukaryota</taxon>
        <taxon>Metazoa</taxon>
        <taxon>Spiralia</taxon>
        <taxon>Lophotrochozoa</taxon>
        <taxon>Platyhelminthes</taxon>
        <taxon>Cestoda</taxon>
        <taxon>Eucestoda</taxon>
        <taxon>Diphyllobothriidea</taxon>
        <taxon>Diphyllobothriidae</taxon>
        <taxon>Dibothriocephalus</taxon>
    </lineage>
</organism>
<proteinExistence type="predicted"/>
<sequence>MGTVDSSVIVFFLLIFASSGEGNSDVERIQLDIDILDFMLPKRAIEINYYYSAFTPYSDMMDVVLRASEFGFSSSLKRAGTLADSIIFRKVPNRNNENVTHTLTFQIDEMVRVLLQTAKAVTRRNPPRNAIPRLALFGLYRASIHPYRFIGGHISWKTLRITRFVYSTLKKWDAKMRKAAVFQPIFHALQHSTQSIKPPPLGLLVMHGWTLLFWVTVSEQANFFKRDEEKSRSIEEKAPTNLDELSATFIYHVCKIMRADRDLAPSDIPTGFCPNPCATLPCLRVRNAVGEECFHTGQGLFINDFRCTCLPGFQWIPAPGSSELGMKTPLTDEAGRCEPIDVCSTYCNLLGTRRCDVIPYTGNAICLCKVSIVAPHFALASPN</sequence>
<feature type="chain" id="PRO_5018073147" description="EGF-like domain-containing protein" evidence="1">
    <location>
        <begin position="23"/>
        <end position="383"/>
    </location>
</feature>
<evidence type="ECO:0000313" key="2">
    <source>
        <dbReference type="EMBL" id="VDN15197.1"/>
    </source>
</evidence>